<comment type="caution">
    <text evidence="1">The sequence shown here is derived from an EMBL/GenBank/DDBJ whole genome shotgun (WGS) entry which is preliminary data.</text>
</comment>
<dbReference type="Proteomes" id="UP000288716">
    <property type="component" value="Unassembled WGS sequence"/>
</dbReference>
<organism evidence="1 2">
    <name type="scientific">Leptotrombidium deliense</name>
    <dbReference type="NCBI Taxonomy" id="299467"/>
    <lineage>
        <taxon>Eukaryota</taxon>
        <taxon>Metazoa</taxon>
        <taxon>Ecdysozoa</taxon>
        <taxon>Arthropoda</taxon>
        <taxon>Chelicerata</taxon>
        <taxon>Arachnida</taxon>
        <taxon>Acari</taxon>
        <taxon>Acariformes</taxon>
        <taxon>Trombidiformes</taxon>
        <taxon>Prostigmata</taxon>
        <taxon>Anystina</taxon>
        <taxon>Parasitengona</taxon>
        <taxon>Trombiculoidea</taxon>
        <taxon>Trombiculidae</taxon>
        <taxon>Leptotrombidium</taxon>
    </lineage>
</organism>
<evidence type="ECO:0000313" key="2">
    <source>
        <dbReference type="Proteomes" id="UP000288716"/>
    </source>
</evidence>
<dbReference type="EMBL" id="NCKV01013897">
    <property type="protein sequence ID" value="RWS21057.1"/>
    <property type="molecule type" value="Genomic_DNA"/>
</dbReference>
<sequence length="40" mass="4871">MHLLMHLFEKRFRMVALFALCWAPLQIYNITQYFVPNINS</sequence>
<accession>A0A443S0J6</accession>
<keyword evidence="2" id="KW-1185">Reference proteome</keyword>
<dbReference type="VEuPathDB" id="VectorBase:LDEU010983"/>
<gene>
    <name evidence="1" type="ORF">B4U80_03261</name>
</gene>
<name>A0A443S0J6_9ACAR</name>
<evidence type="ECO:0000313" key="1">
    <source>
        <dbReference type="EMBL" id="RWS21057.1"/>
    </source>
</evidence>
<dbReference type="OrthoDB" id="9445642at2759"/>
<protein>
    <submittedName>
        <fullName evidence="1">Uncharacterized protein</fullName>
    </submittedName>
</protein>
<dbReference type="AlphaFoldDB" id="A0A443S0J6"/>
<reference evidence="1 2" key="1">
    <citation type="journal article" date="2018" name="Gigascience">
        <title>Genomes of trombidid mites reveal novel predicted allergens and laterally-transferred genes associated with secondary metabolism.</title>
        <authorList>
            <person name="Dong X."/>
            <person name="Chaisiri K."/>
            <person name="Xia D."/>
            <person name="Armstrong S.D."/>
            <person name="Fang Y."/>
            <person name="Donnelly M.J."/>
            <person name="Kadowaki T."/>
            <person name="McGarry J.W."/>
            <person name="Darby A.C."/>
            <person name="Makepeace B.L."/>
        </authorList>
    </citation>
    <scope>NUCLEOTIDE SEQUENCE [LARGE SCALE GENOMIC DNA]</scope>
    <source>
        <strain evidence="1">UoL-UT</strain>
    </source>
</reference>
<proteinExistence type="predicted"/>